<accession>A0A086JCU3</accession>
<feature type="compositionally biased region" description="Basic residues" evidence="2">
    <location>
        <begin position="47"/>
        <end position="64"/>
    </location>
</feature>
<feature type="chain" id="PRO_5001808216" evidence="3">
    <location>
        <begin position="26"/>
        <end position="442"/>
    </location>
</feature>
<dbReference type="VEuPathDB" id="ToxoDB:TGP89_297460"/>
<evidence type="ECO:0000256" key="1">
    <source>
        <dbReference type="PROSITE-ProRule" id="PRU00221"/>
    </source>
</evidence>
<dbReference type="InterPro" id="IPR001680">
    <property type="entry name" value="WD40_rpt"/>
</dbReference>
<keyword evidence="3" id="KW-0732">Signal</keyword>
<dbReference type="PANTHER" id="PTHR44321">
    <property type="entry name" value="TRANSDUCIN BETA-LIKE PROTEIN 2"/>
    <property type="match status" value="1"/>
</dbReference>
<evidence type="ECO:0000256" key="2">
    <source>
        <dbReference type="SAM" id="MobiDB-lite"/>
    </source>
</evidence>
<dbReference type="OrthoDB" id="346371at2759"/>
<keyword evidence="1" id="KW-0853">WD repeat</keyword>
<organism evidence="4 5">
    <name type="scientific">Toxoplasma gondii p89</name>
    <dbReference type="NCBI Taxonomy" id="943119"/>
    <lineage>
        <taxon>Eukaryota</taxon>
        <taxon>Sar</taxon>
        <taxon>Alveolata</taxon>
        <taxon>Apicomplexa</taxon>
        <taxon>Conoidasida</taxon>
        <taxon>Coccidia</taxon>
        <taxon>Eucoccidiorida</taxon>
        <taxon>Eimeriorina</taxon>
        <taxon>Sarcocystidae</taxon>
        <taxon>Toxoplasma</taxon>
    </lineage>
</organism>
<dbReference type="PROSITE" id="PS50294">
    <property type="entry name" value="WD_REPEATS_REGION"/>
    <property type="match status" value="1"/>
</dbReference>
<dbReference type="PANTHER" id="PTHR44321:SF1">
    <property type="entry name" value="TRANSDUCIN BETA-LIKE PROTEIN 2"/>
    <property type="match status" value="1"/>
</dbReference>
<dbReference type="EMBL" id="AEYI02002109">
    <property type="protein sequence ID" value="KFG29961.1"/>
    <property type="molecule type" value="Genomic_DNA"/>
</dbReference>
<evidence type="ECO:0000256" key="3">
    <source>
        <dbReference type="SAM" id="SignalP"/>
    </source>
</evidence>
<proteinExistence type="predicted"/>
<dbReference type="Proteomes" id="UP000028828">
    <property type="component" value="Unassembled WGS sequence"/>
</dbReference>
<dbReference type="SMART" id="SM00320">
    <property type="entry name" value="WD40"/>
    <property type="match status" value="5"/>
</dbReference>
<comment type="caution">
    <text evidence="4">The sequence shown here is derived from an EMBL/GenBank/DDBJ whole genome shotgun (WGS) entry which is preliminary data.</text>
</comment>
<dbReference type="PROSITE" id="PS50082">
    <property type="entry name" value="WD_REPEATS_2"/>
    <property type="match status" value="1"/>
</dbReference>
<feature type="region of interest" description="Disordered" evidence="2">
    <location>
        <begin position="37"/>
        <end position="85"/>
    </location>
</feature>
<dbReference type="InterPro" id="IPR015943">
    <property type="entry name" value="WD40/YVTN_repeat-like_dom_sf"/>
</dbReference>
<protein>
    <submittedName>
        <fullName evidence="4">Uncharacterized protein</fullName>
    </submittedName>
</protein>
<dbReference type="GO" id="GO:0030968">
    <property type="term" value="P:endoplasmic reticulum unfolded protein response"/>
    <property type="evidence" value="ECO:0007669"/>
    <property type="project" value="TreeGrafter"/>
</dbReference>
<feature type="signal peptide" evidence="3">
    <location>
        <begin position="1"/>
        <end position="25"/>
    </location>
</feature>
<dbReference type="AlphaFoldDB" id="A0A086JCU3"/>
<name>A0A086JCU3_TOXGO</name>
<dbReference type="SUPFAM" id="SSF50978">
    <property type="entry name" value="WD40 repeat-like"/>
    <property type="match status" value="1"/>
</dbReference>
<gene>
    <name evidence="4" type="ORF">TGP89_297460</name>
</gene>
<reference evidence="4 5" key="1">
    <citation type="submission" date="2014-03" db="EMBL/GenBank/DDBJ databases">
        <authorList>
            <person name="Sibley D."/>
            <person name="Venepally P."/>
            <person name="Karamycheva S."/>
            <person name="Hadjithomas M."/>
            <person name="Khan A."/>
            <person name="Brunk B."/>
            <person name="Roos D."/>
            <person name="Caler E."/>
            <person name="Lorenzi H."/>
        </authorList>
    </citation>
    <scope>NUCLEOTIDE SEQUENCE [LARGE SCALE GENOMIC DNA]</scope>
    <source>
        <strain evidence="5">p89</strain>
    </source>
</reference>
<dbReference type="InterPro" id="IPR036322">
    <property type="entry name" value="WD40_repeat_dom_sf"/>
</dbReference>
<dbReference type="Gene3D" id="2.130.10.10">
    <property type="entry name" value="YVTN repeat-like/Quinoprotein amine dehydrogenase"/>
    <property type="match status" value="2"/>
</dbReference>
<dbReference type="GO" id="GO:0005783">
    <property type="term" value="C:endoplasmic reticulum"/>
    <property type="evidence" value="ECO:0007669"/>
    <property type="project" value="TreeGrafter"/>
</dbReference>
<feature type="repeat" description="WD" evidence="1">
    <location>
        <begin position="402"/>
        <end position="442"/>
    </location>
</feature>
<evidence type="ECO:0000313" key="4">
    <source>
        <dbReference type="EMBL" id="KFG29961.1"/>
    </source>
</evidence>
<sequence length="442" mass="47791">MLLSVLVGLACIFAAWRLLLSPALSASGRPAVAEEEAKAVSSTAKEKKNKHRHHGQSHSFGQKKKSGDQEASKTTGGGSAPGKHPLHADVLKGISKFSTAAAVSSDGTVAAVAGSDATLHMFDLSGGVAPRGSPQPPRPHIVTRVQGEALSAIDFLPLSGGRIRIAGALENYRRLVIFELQKTDADKRKTLVETFRGDTPLQRNRVRWLVASKGEWICTASEEDDTEIRVWAPSGELLASVDTKQVQAFQFACSPYDGRFLGCAAWSPGVKLYEIKRKNGIFVKMEKAMDLRTSKGTKCLAVSPDNTRAVTLDKSGELTLWDISVRYFVSEDPKRLLAVPNALEAPCGVDAVEKEEETVAEAFRTHVSQLAFSADGKVLICVAGMHLKFLDMHTFKPIQMIRYAHQRPIDTLVVPPSGAFILTAALDSRPQLWQVPTAAASS</sequence>
<dbReference type="InterPro" id="IPR042410">
    <property type="entry name" value="WBSCR13"/>
</dbReference>
<evidence type="ECO:0000313" key="5">
    <source>
        <dbReference type="Proteomes" id="UP000028828"/>
    </source>
</evidence>